<dbReference type="RefSeq" id="WP_249453908.1">
    <property type="nucleotide sequence ID" value="NZ_CP097253.1"/>
</dbReference>
<protein>
    <recommendedName>
        <fullName evidence="3">Transcriptional regulator</fullName>
    </recommendedName>
</protein>
<keyword evidence="2" id="KW-1185">Reference proteome</keyword>
<evidence type="ECO:0000313" key="1">
    <source>
        <dbReference type="EMBL" id="UUR06748.1"/>
    </source>
</evidence>
<name>A0ABY5MQG8_9SPHN</name>
<evidence type="ECO:0000313" key="2">
    <source>
        <dbReference type="Proteomes" id="UP000831921"/>
    </source>
</evidence>
<dbReference type="EMBL" id="CP097253">
    <property type="protein sequence ID" value="UUR06748.1"/>
    <property type="molecule type" value="Genomic_DNA"/>
</dbReference>
<organism evidence="1 2">
    <name type="scientific">Sphingomonas glaciei</name>
    <dbReference type="NCBI Taxonomy" id="2938948"/>
    <lineage>
        <taxon>Bacteria</taxon>
        <taxon>Pseudomonadati</taxon>
        <taxon>Pseudomonadota</taxon>
        <taxon>Alphaproteobacteria</taxon>
        <taxon>Sphingomonadales</taxon>
        <taxon>Sphingomonadaceae</taxon>
        <taxon>Sphingomonas</taxon>
    </lineage>
</organism>
<accession>A0ABY5MQG8</accession>
<evidence type="ECO:0008006" key="3">
    <source>
        <dbReference type="Google" id="ProtNLM"/>
    </source>
</evidence>
<gene>
    <name evidence="1" type="ORF">M1K48_07200</name>
</gene>
<proteinExistence type="predicted"/>
<dbReference type="Proteomes" id="UP000831921">
    <property type="component" value="Chromosome"/>
</dbReference>
<sequence length="122" mass="13274">MPAPEALKRFIAASFKSVWSLELLLLLKRSPGLHDRSELIAQLRASELVVQQSLDGLVAAGLALFDVDGRAEFKPASPDLLTRIEEVEELYAKKPDAVRRIIVGGSTSGLDAFSNAFLLRGN</sequence>
<reference evidence="1 2" key="1">
    <citation type="submission" date="2022-05" db="EMBL/GenBank/DDBJ databases">
        <title>S8-45 Sphingomonas ultraviolaceadurans.</title>
        <authorList>
            <person name="Liu Y."/>
        </authorList>
    </citation>
    <scope>NUCLEOTIDE SEQUENCE [LARGE SCALE GENOMIC DNA]</scope>
    <source>
        <strain evidence="1 2">S8-45</strain>
    </source>
</reference>